<dbReference type="EMBL" id="VSRR010004227">
    <property type="protein sequence ID" value="MPC38991.1"/>
    <property type="molecule type" value="Genomic_DNA"/>
</dbReference>
<comment type="caution">
    <text evidence="1">The sequence shown here is derived from an EMBL/GenBank/DDBJ whole genome shotgun (WGS) entry which is preliminary data.</text>
</comment>
<dbReference type="Proteomes" id="UP000324222">
    <property type="component" value="Unassembled WGS sequence"/>
</dbReference>
<reference evidence="1 2" key="1">
    <citation type="submission" date="2019-05" db="EMBL/GenBank/DDBJ databases">
        <title>Another draft genome of Portunus trituberculatus and its Hox gene families provides insights of decapod evolution.</title>
        <authorList>
            <person name="Jeong J.-H."/>
            <person name="Song I."/>
            <person name="Kim S."/>
            <person name="Choi T."/>
            <person name="Kim D."/>
            <person name="Ryu S."/>
            <person name="Kim W."/>
        </authorList>
    </citation>
    <scope>NUCLEOTIDE SEQUENCE [LARGE SCALE GENOMIC DNA]</scope>
    <source>
        <tissue evidence="1">Muscle</tissue>
    </source>
</reference>
<accession>A0A5B7EW67</accession>
<dbReference type="AlphaFoldDB" id="A0A5B7EW67"/>
<sequence>MSRTPRPSGSRPSGTSPAGCLFVYPELTWDWRWVAPLLGQGEPIGASHLGVGVPNSNFSVLASTVL</sequence>
<organism evidence="1 2">
    <name type="scientific">Portunus trituberculatus</name>
    <name type="common">Swimming crab</name>
    <name type="synonym">Neptunus trituberculatus</name>
    <dbReference type="NCBI Taxonomy" id="210409"/>
    <lineage>
        <taxon>Eukaryota</taxon>
        <taxon>Metazoa</taxon>
        <taxon>Ecdysozoa</taxon>
        <taxon>Arthropoda</taxon>
        <taxon>Crustacea</taxon>
        <taxon>Multicrustacea</taxon>
        <taxon>Malacostraca</taxon>
        <taxon>Eumalacostraca</taxon>
        <taxon>Eucarida</taxon>
        <taxon>Decapoda</taxon>
        <taxon>Pleocyemata</taxon>
        <taxon>Brachyura</taxon>
        <taxon>Eubrachyura</taxon>
        <taxon>Portunoidea</taxon>
        <taxon>Portunidae</taxon>
        <taxon>Portuninae</taxon>
        <taxon>Portunus</taxon>
    </lineage>
</organism>
<name>A0A5B7EW67_PORTR</name>
<evidence type="ECO:0000313" key="1">
    <source>
        <dbReference type="EMBL" id="MPC38991.1"/>
    </source>
</evidence>
<keyword evidence="2" id="KW-1185">Reference proteome</keyword>
<protein>
    <submittedName>
        <fullName evidence="1">Uncharacterized protein</fullName>
    </submittedName>
</protein>
<gene>
    <name evidence="1" type="ORF">E2C01_032510</name>
</gene>
<proteinExistence type="predicted"/>
<evidence type="ECO:0000313" key="2">
    <source>
        <dbReference type="Proteomes" id="UP000324222"/>
    </source>
</evidence>